<dbReference type="Pfam" id="PF13568">
    <property type="entry name" value="OMP_b-brl_2"/>
    <property type="match status" value="1"/>
</dbReference>
<dbReference type="EMBL" id="SJSO01000002">
    <property type="protein sequence ID" value="TCD29229.1"/>
    <property type="molecule type" value="Genomic_DNA"/>
</dbReference>
<evidence type="ECO:0000259" key="2">
    <source>
        <dbReference type="Pfam" id="PF13568"/>
    </source>
</evidence>
<dbReference type="InterPro" id="IPR025665">
    <property type="entry name" value="Beta-barrel_OMP_2"/>
</dbReference>
<protein>
    <submittedName>
        <fullName evidence="3">PorT family protein</fullName>
    </submittedName>
</protein>
<keyword evidence="1" id="KW-0732">Signal</keyword>
<feature type="chain" id="PRO_5020452365" evidence="1">
    <location>
        <begin position="22"/>
        <end position="222"/>
    </location>
</feature>
<dbReference type="InterPro" id="IPR011250">
    <property type="entry name" value="OMP/PagP_B-barrel"/>
</dbReference>
<comment type="caution">
    <text evidence="3">The sequence shown here is derived from an EMBL/GenBank/DDBJ whole genome shotgun (WGS) entry which is preliminary data.</text>
</comment>
<reference evidence="3 4" key="1">
    <citation type="submission" date="2019-02" db="EMBL/GenBank/DDBJ databases">
        <title>Pedobacter sp. RP-3-21 sp. nov., isolated from Arctic soil.</title>
        <authorList>
            <person name="Dahal R.H."/>
        </authorList>
    </citation>
    <scope>NUCLEOTIDE SEQUENCE [LARGE SCALE GENOMIC DNA]</scope>
    <source>
        <strain evidence="3 4">RP-3-21</strain>
    </source>
</reference>
<evidence type="ECO:0000256" key="1">
    <source>
        <dbReference type="SAM" id="SignalP"/>
    </source>
</evidence>
<organism evidence="3 4">
    <name type="scientific">Pedobacter psychrodurus</name>
    <dbReference type="NCBI Taxonomy" id="2530456"/>
    <lineage>
        <taxon>Bacteria</taxon>
        <taxon>Pseudomonadati</taxon>
        <taxon>Bacteroidota</taxon>
        <taxon>Sphingobacteriia</taxon>
        <taxon>Sphingobacteriales</taxon>
        <taxon>Sphingobacteriaceae</taxon>
        <taxon>Pedobacter</taxon>
    </lineage>
</organism>
<dbReference type="OrthoDB" id="1150878at2"/>
<evidence type="ECO:0000313" key="4">
    <source>
        <dbReference type="Proteomes" id="UP000293925"/>
    </source>
</evidence>
<feature type="domain" description="Outer membrane protein beta-barrel" evidence="2">
    <location>
        <begin position="24"/>
        <end position="198"/>
    </location>
</feature>
<dbReference type="SUPFAM" id="SSF56925">
    <property type="entry name" value="OMPA-like"/>
    <property type="match status" value="1"/>
</dbReference>
<feature type="signal peptide" evidence="1">
    <location>
        <begin position="1"/>
        <end position="21"/>
    </location>
</feature>
<keyword evidence="4" id="KW-1185">Reference proteome</keyword>
<dbReference type="AlphaFoldDB" id="A0A4R0Q5R3"/>
<proteinExistence type="predicted"/>
<gene>
    <name evidence="3" type="ORF">EZ456_03445</name>
</gene>
<accession>A0A4R0Q5R3</accession>
<evidence type="ECO:0000313" key="3">
    <source>
        <dbReference type="EMBL" id="TCD29229.1"/>
    </source>
</evidence>
<dbReference type="Proteomes" id="UP000293925">
    <property type="component" value="Unassembled WGS sequence"/>
</dbReference>
<name>A0A4R0Q5R3_9SPHI</name>
<sequence>MKNQMKKLVLSLLTVAGLGFAASAQSNKPVIFGVKAGVAFPNMTISSGSTSVSFDAKTSYYVGGTAEFVLSDVISIQPGLTFINKGTKLASGDIDFEDNDITTTEEATLNFKYLELPVNLLANFKVGSSGKVFLGAGPYFAYALSANGKYGSIKEDIKFGEAESEFKRTDFGLNFLAGYQLNNGFNIHAGYGLGLSSVADTDLSDEITFKNKVFSVGVGFSF</sequence>